<accession>A0ABU5Q797</accession>
<protein>
    <submittedName>
        <fullName evidence="7">Gluconokinase</fullName>
        <ecNumber evidence="7">2.7.1.12</ecNumber>
    </submittedName>
</protein>
<dbReference type="InterPro" id="IPR018483">
    <property type="entry name" value="Carb_kinase_FGGY_CS"/>
</dbReference>
<dbReference type="EC" id="2.7.1.12" evidence="7"/>
<keyword evidence="2 4" id="KW-0808">Transferase</keyword>
<evidence type="ECO:0000313" key="8">
    <source>
        <dbReference type="Proteomes" id="UP001302949"/>
    </source>
</evidence>
<keyword evidence="3 4" id="KW-0418">Kinase</keyword>
<dbReference type="EMBL" id="JAYFUM010000006">
    <property type="protein sequence ID" value="MEA5138709.1"/>
    <property type="molecule type" value="Genomic_DNA"/>
</dbReference>
<dbReference type="Proteomes" id="UP001302949">
    <property type="component" value="Unassembled WGS sequence"/>
</dbReference>
<reference evidence="7 8" key="1">
    <citation type="submission" date="2023-12" db="EMBL/GenBank/DDBJ databases">
        <title>Novel species of the genus Arcicella isolated from rivers.</title>
        <authorList>
            <person name="Lu H."/>
        </authorList>
    </citation>
    <scope>NUCLEOTIDE SEQUENCE [LARGE SCALE GENOMIC DNA]</scope>
    <source>
        <strain evidence="7 8">KCTC 23307</strain>
    </source>
</reference>
<comment type="caution">
    <text evidence="7">The sequence shown here is derived from an EMBL/GenBank/DDBJ whole genome shotgun (WGS) entry which is preliminary data.</text>
</comment>
<name>A0ABU5Q797_9BACT</name>
<dbReference type="InterPro" id="IPR018485">
    <property type="entry name" value="FGGY_C"/>
</dbReference>
<evidence type="ECO:0000259" key="5">
    <source>
        <dbReference type="Pfam" id="PF00370"/>
    </source>
</evidence>
<keyword evidence="8" id="KW-1185">Reference proteome</keyword>
<dbReference type="Pfam" id="PF02782">
    <property type="entry name" value="FGGY_C"/>
    <property type="match status" value="1"/>
</dbReference>
<dbReference type="InterPro" id="IPR018484">
    <property type="entry name" value="FGGY_N"/>
</dbReference>
<dbReference type="SUPFAM" id="SSF53067">
    <property type="entry name" value="Actin-like ATPase domain"/>
    <property type="match status" value="2"/>
</dbReference>
<dbReference type="CDD" id="cd07770">
    <property type="entry name" value="ASKHA_NBD_FGGY_GntK"/>
    <property type="match status" value="1"/>
</dbReference>
<dbReference type="InterPro" id="IPR050406">
    <property type="entry name" value="FGGY_Carb_Kinase"/>
</dbReference>
<dbReference type="GO" id="GO:0046316">
    <property type="term" value="F:gluconokinase activity"/>
    <property type="evidence" value="ECO:0007669"/>
    <property type="project" value="UniProtKB-EC"/>
</dbReference>
<evidence type="ECO:0000256" key="4">
    <source>
        <dbReference type="RuleBase" id="RU003733"/>
    </source>
</evidence>
<dbReference type="RefSeq" id="WP_323295876.1">
    <property type="nucleotide sequence ID" value="NZ_JAYFUM010000006.1"/>
</dbReference>
<feature type="domain" description="Carbohydrate kinase FGGY C-terminal" evidence="6">
    <location>
        <begin position="243"/>
        <end position="427"/>
    </location>
</feature>
<evidence type="ECO:0000313" key="7">
    <source>
        <dbReference type="EMBL" id="MEA5138709.1"/>
    </source>
</evidence>
<dbReference type="InterPro" id="IPR043129">
    <property type="entry name" value="ATPase_NBD"/>
</dbReference>
<proteinExistence type="inferred from homology"/>
<evidence type="ECO:0000256" key="2">
    <source>
        <dbReference type="ARBA" id="ARBA00022679"/>
    </source>
</evidence>
<sequence>MNHFYIGIDIGTTATKAIVFTKEGKIIRQFAKAYEMYHPKDDWSVQKPAEILAAVLECIDAITENIQPQFIAFSSAMQSLIAVDENGTPLTDVILWADNRASDLAIQLKNSEQGKAFYQKTGIPIHTFCPMTKILWLRENEPAIFAQTHKFISIKEYVWHYLTGEYVIDSSMASGTGMMNLEDLTWNQDVLAFLDISQEKLSAIVSPEHQAQMFEKQHTLVLGGGDGALANLGTGAMQAGRMSLTIGTSGAVRLPIAQPFFDSKMRTQCYHLVDKQYLVLGAVNNGAVILQWLKEAILETEESFESLFEQAAKVEAGANGLIFVPYLLGERAPIWDASAQGTLLGITINHNKAHIVRATLEGILFGLLSITEILLPASERENICIMASGGFAKSDFWLQITADIFQMKVVVSQTIEGSCWGAVMIGLKSLNIEVNQDNIEEKVFLPNPDNQAVYQENFRKFKRVYEALKDL</sequence>
<dbReference type="Pfam" id="PF00370">
    <property type="entry name" value="FGGY_N"/>
    <property type="match status" value="1"/>
</dbReference>
<comment type="similarity">
    <text evidence="1 4">Belongs to the FGGY kinase family.</text>
</comment>
<evidence type="ECO:0000256" key="3">
    <source>
        <dbReference type="ARBA" id="ARBA00022777"/>
    </source>
</evidence>
<feature type="domain" description="Carbohydrate kinase FGGY N-terminal" evidence="5">
    <location>
        <begin position="5"/>
        <end position="223"/>
    </location>
</feature>
<dbReference type="PANTHER" id="PTHR43095">
    <property type="entry name" value="SUGAR KINASE"/>
    <property type="match status" value="1"/>
</dbReference>
<dbReference type="PIRSF" id="PIRSF000538">
    <property type="entry name" value="GlpK"/>
    <property type="match status" value="1"/>
</dbReference>
<gene>
    <name evidence="7" type="ORF">VB248_06185</name>
</gene>
<dbReference type="PANTHER" id="PTHR43095:SF2">
    <property type="entry name" value="GLUCONOKINASE"/>
    <property type="match status" value="1"/>
</dbReference>
<dbReference type="Gene3D" id="3.30.420.40">
    <property type="match status" value="2"/>
</dbReference>
<dbReference type="PROSITE" id="PS00933">
    <property type="entry name" value="FGGY_KINASES_1"/>
    <property type="match status" value="1"/>
</dbReference>
<organism evidence="7 8">
    <name type="scientific">Arcicella rigui</name>
    <dbReference type="NCBI Taxonomy" id="797020"/>
    <lineage>
        <taxon>Bacteria</taxon>
        <taxon>Pseudomonadati</taxon>
        <taxon>Bacteroidota</taxon>
        <taxon>Cytophagia</taxon>
        <taxon>Cytophagales</taxon>
        <taxon>Flectobacillaceae</taxon>
        <taxon>Arcicella</taxon>
    </lineage>
</organism>
<dbReference type="PROSITE" id="PS00445">
    <property type="entry name" value="FGGY_KINASES_2"/>
    <property type="match status" value="1"/>
</dbReference>
<evidence type="ECO:0000256" key="1">
    <source>
        <dbReference type="ARBA" id="ARBA00009156"/>
    </source>
</evidence>
<dbReference type="InterPro" id="IPR000577">
    <property type="entry name" value="Carb_kinase_FGGY"/>
</dbReference>
<evidence type="ECO:0000259" key="6">
    <source>
        <dbReference type="Pfam" id="PF02782"/>
    </source>
</evidence>